<proteinExistence type="predicted"/>
<feature type="region of interest" description="Disordered" evidence="1">
    <location>
        <begin position="53"/>
        <end position="123"/>
    </location>
</feature>
<gene>
    <name evidence="2" type="ORF">VTJ49DRAFT_3256</name>
</gene>
<sequence>MAHHTPFKSLSPLSWETDIAPHLDDNNDASSSSQALASLLTTTFADAAILIDSIPSSPPSAATQPSSKTRARSKTDSAVGPPLTPLSSFSSSRKGLVGKEKGGKAGVEDGEKKEEKEDRERDATVAKLRSEWKEVTQGDAHGISVYKMIAKDGKGAWFARRSLHLGGGKGEFEKWEAALRREMQVTLGRVEESPGNEPGTGNIRGIGAERRVDGRVCEGGSVDFGSVVNGGGPRGPSLWPLVVLHLWDLEFDSQLEHSA</sequence>
<name>A0ABR3V8E5_HUMIN</name>
<accession>A0ABR3V8E5</accession>
<organism evidence="2 3">
    <name type="scientific">Humicola insolens</name>
    <name type="common">Soft-rot fungus</name>
    <dbReference type="NCBI Taxonomy" id="85995"/>
    <lineage>
        <taxon>Eukaryota</taxon>
        <taxon>Fungi</taxon>
        <taxon>Dikarya</taxon>
        <taxon>Ascomycota</taxon>
        <taxon>Pezizomycotina</taxon>
        <taxon>Sordariomycetes</taxon>
        <taxon>Sordariomycetidae</taxon>
        <taxon>Sordariales</taxon>
        <taxon>Chaetomiaceae</taxon>
        <taxon>Mycothermus</taxon>
    </lineage>
</organism>
<keyword evidence="3" id="KW-1185">Reference proteome</keyword>
<evidence type="ECO:0000313" key="3">
    <source>
        <dbReference type="Proteomes" id="UP001583172"/>
    </source>
</evidence>
<dbReference type="EMBL" id="JAZGSY010000252">
    <property type="protein sequence ID" value="KAL1837910.1"/>
    <property type="molecule type" value="Genomic_DNA"/>
</dbReference>
<feature type="compositionally biased region" description="Basic and acidic residues" evidence="1">
    <location>
        <begin position="97"/>
        <end position="123"/>
    </location>
</feature>
<comment type="caution">
    <text evidence="2">The sequence shown here is derived from an EMBL/GenBank/DDBJ whole genome shotgun (WGS) entry which is preliminary data.</text>
</comment>
<feature type="compositionally biased region" description="Low complexity" evidence="1">
    <location>
        <begin position="53"/>
        <end position="67"/>
    </location>
</feature>
<evidence type="ECO:0000256" key="1">
    <source>
        <dbReference type="SAM" id="MobiDB-lite"/>
    </source>
</evidence>
<protein>
    <submittedName>
        <fullName evidence="2">Uncharacterized protein</fullName>
    </submittedName>
</protein>
<dbReference type="Proteomes" id="UP001583172">
    <property type="component" value="Unassembled WGS sequence"/>
</dbReference>
<evidence type="ECO:0000313" key="2">
    <source>
        <dbReference type="EMBL" id="KAL1837910.1"/>
    </source>
</evidence>
<reference evidence="2 3" key="1">
    <citation type="journal article" date="2024" name="Commun. Biol.">
        <title>Comparative genomic analysis of thermophilic fungi reveals convergent evolutionary adaptations and gene losses.</title>
        <authorList>
            <person name="Steindorff A.S."/>
            <person name="Aguilar-Pontes M.V."/>
            <person name="Robinson A.J."/>
            <person name="Andreopoulos B."/>
            <person name="LaButti K."/>
            <person name="Kuo A."/>
            <person name="Mondo S."/>
            <person name="Riley R."/>
            <person name="Otillar R."/>
            <person name="Haridas S."/>
            <person name="Lipzen A."/>
            <person name="Grimwood J."/>
            <person name="Schmutz J."/>
            <person name="Clum A."/>
            <person name="Reid I.D."/>
            <person name="Moisan M.C."/>
            <person name="Butler G."/>
            <person name="Nguyen T.T.M."/>
            <person name="Dewar K."/>
            <person name="Conant G."/>
            <person name="Drula E."/>
            <person name="Henrissat B."/>
            <person name="Hansel C."/>
            <person name="Singer S."/>
            <person name="Hutchinson M.I."/>
            <person name="de Vries R.P."/>
            <person name="Natvig D.O."/>
            <person name="Powell A.J."/>
            <person name="Tsang A."/>
            <person name="Grigoriev I.V."/>
        </authorList>
    </citation>
    <scope>NUCLEOTIDE SEQUENCE [LARGE SCALE GENOMIC DNA]</scope>
    <source>
        <strain evidence="2 3">CBS 620.91</strain>
    </source>
</reference>